<keyword evidence="2" id="KW-1185">Reference proteome</keyword>
<sequence>MDAITKALQRPAPWTIVYADDLMRASEQKEDLTQAWSERLGQFGVWWNVKKTEYKTTNLDEPSTIHVDGKDLRRTDYFKNLGSTLSADGNLAHEVVTRVNAAWLEWRSMTGVLRDKNIP</sequence>
<dbReference type="AlphaFoldDB" id="A0A016TNV7"/>
<evidence type="ECO:0000313" key="2">
    <source>
        <dbReference type="Proteomes" id="UP000024635"/>
    </source>
</evidence>
<accession>A0A016TNV7</accession>
<reference evidence="2" key="1">
    <citation type="journal article" date="2015" name="Nat. Genet.">
        <title>The genome and transcriptome of the zoonotic hookworm Ancylostoma ceylanicum identify infection-specific gene families.</title>
        <authorList>
            <person name="Schwarz E.M."/>
            <person name="Hu Y."/>
            <person name="Antoshechkin I."/>
            <person name="Miller M.M."/>
            <person name="Sternberg P.W."/>
            <person name="Aroian R.V."/>
        </authorList>
    </citation>
    <scope>NUCLEOTIDE SEQUENCE</scope>
    <source>
        <strain evidence="2">HY135</strain>
    </source>
</reference>
<dbReference type="OrthoDB" id="5849210at2759"/>
<proteinExistence type="predicted"/>
<protein>
    <recommendedName>
        <fullName evidence="3">Reverse transcriptase domain-containing protein</fullName>
    </recommendedName>
</protein>
<gene>
    <name evidence="1" type="primary">Acey_s0086.g1933</name>
    <name evidence="1" type="ORF">Y032_0086g1933</name>
</gene>
<name>A0A016TNV7_9BILA</name>
<evidence type="ECO:0000313" key="1">
    <source>
        <dbReference type="EMBL" id="EYC04689.1"/>
    </source>
</evidence>
<dbReference type="EMBL" id="JARK01001422">
    <property type="protein sequence ID" value="EYC04689.1"/>
    <property type="molecule type" value="Genomic_DNA"/>
</dbReference>
<evidence type="ECO:0008006" key="3">
    <source>
        <dbReference type="Google" id="ProtNLM"/>
    </source>
</evidence>
<organism evidence="1 2">
    <name type="scientific">Ancylostoma ceylanicum</name>
    <dbReference type="NCBI Taxonomy" id="53326"/>
    <lineage>
        <taxon>Eukaryota</taxon>
        <taxon>Metazoa</taxon>
        <taxon>Ecdysozoa</taxon>
        <taxon>Nematoda</taxon>
        <taxon>Chromadorea</taxon>
        <taxon>Rhabditida</taxon>
        <taxon>Rhabditina</taxon>
        <taxon>Rhabditomorpha</taxon>
        <taxon>Strongyloidea</taxon>
        <taxon>Ancylostomatidae</taxon>
        <taxon>Ancylostomatinae</taxon>
        <taxon>Ancylostoma</taxon>
    </lineage>
</organism>
<comment type="caution">
    <text evidence="1">The sequence shown here is derived from an EMBL/GenBank/DDBJ whole genome shotgun (WGS) entry which is preliminary data.</text>
</comment>
<dbReference type="Proteomes" id="UP000024635">
    <property type="component" value="Unassembled WGS sequence"/>
</dbReference>